<dbReference type="Pfam" id="PF22381">
    <property type="entry name" value="Staph_reg_Sar_Rot"/>
    <property type="match status" value="1"/>
</dbReference>
<dbReference type="Gene3D" id="1.10.10.10">
    <property type="entry name" value="Winged helix-like DNA-binding domain superfamily/Winged helix DNA-binding domain"/>
    <property type="match status" value="1"/>
</dbReference>
<dbReference type="SUPFAM" id="SSF46785">
    <property type="entry name" value="Winged helix' DNA-binding domain"/>
    <property type="match status" value="1"/>
</dbReference>
<accession>A0ABM6LYR1</accession>
<keyword evidence="3" id="KW-0804">Transcription</keyword>
<dbReference type="SMART" id="SM00347">
    <property type="entry name" value="HTH_MARR"/>
    <property type="match status" value="1"/>
</dbReference>
<evidence type="ECO:0000256" key="3">
    <source>
        <dbReference type="ARBA" id="ARBA00023163"/>
    </source>
</evidence>
<keyword evidence="1" id="KW-0805">Transcription regulation</keyword>
<dbReference type="InterPro" id="IPR036390">
    <property type="entry name" value="WH_DNA-bd_sf"/>
</dbReference>
<dbReference type="InterPro" id="IPR000835">
    <property type="entry name" value="HTH_MarR-typ"/>
</dbReference>
<dbReference type="InterPro" id="IPR055166">
    <property type="entry name" value="Transc_reg_Sar_Rot_HTH"/>
</dbReference>
<dbReference type="InterPro" id="IPR036388">
    <property type="entry name" value="WH-like_DNA-bd_sf"/>
</dbReference>
<keyword evidence="6" id="KW-1185">Reference proteome</keyword>
<keyword evidence="2" id="KW-0238">DNA-binding</keyword>
<dbReference type="EMBL" id="CP022132">
    <property type="protein sequence ID" value="ASG67809.1"/>
    <property type="molecule type" value="Genomic_DNA"/>
</dbReference>
<evidence type="ECO:0000256" key="1">
    <source>
        <dbReference type="ARBA" id="ARBA00023015"/>
    </source>
</evidence>
<evidence type="ECO:0000313" key="5">
    <source>
        <dbReference type="EMBL" id="ASG67809.1"/>
    </source>
</evidence>
<dbReference type="PROSITE" id="PS50995">
    <property type="entry name" value="HTH_MARR_2"/>
    <property type="match status" value="1"/>
</dbReference>
<gene>
    <name evidence="5" type="ORF">CDV26_04870</name>
</gene>
<evidence type="ECO:0000313" key="6">
    <source>
        <dbReference type="Proteomes" id="UP000249910"/>
    </source>
</evidence>
<reference evidence="5 6" key="1">
    <citation type="submission" date="2017-06" db="EMBL/GenBank/DDBJ databases">
        <title>Complete genome of Francisella halioticida.</title>
        <authorList>
            <person name="Sjodin A."/>
        </authorList>
    </citation>
    <scope>NUCLEOTIDE SEQUENCE [LARGE SCALE GENOMIC DNA]</scope>
    <source>
        <strain evidence="5 6">DSM 23729</strain>
    </source>
</reference>
<dbReference type="PANTHER" id="PTHR33164:SF43">
    <property type="entry name" value="HTH-TYPE TRANSCRIPTIONAL REPRESSOR YETL"/>
    <property type="match status" value="1"/>
</dbReference>
<name>A0ABM6LYR1_9GAMM</name>
<dbReference type="RefSeq" id="WP_088772331.1">
    <property type="nucleotide sequence ID" value="NZ_CP022132.1"/>
</dbReference>
<dbReference type="Proteomes" id="UP000249910">
    <property type="component" value="Chromosome"/>
</dbReference>
<organism evidence="5 6">
    <name type="scientific">Francisella halioticida</name>
    <dbReference type="NCBI Taxonomy" id="549298"/>
    <lineage>
        <taxon>Bacteria</taxon>
        <taxon>Pseudomonadati</taxon>
        <taxon>Pseudomonadota</taxon>
        <taxon>Gammaproteobacteria</taxon>
        <taxon>Thiotrichales</taxon>
        <taxon>Francisellaceae</taxon>
        <taxon>Francisella</taxon>
    </lineage>
</organism>
<feature type="domain" description="HTH marR-type" evidence="4">
    <location>
        <begin position="19"/>
        <end position="154"/>
    </location>
</feature>
<protein>
    <recommendedName>
        <fullName evidence="4">HTH marR-type domain-containing protein</fullName>
    </recommendedName>
</protein>
<evidence type="ECO:0000256" key="2">
    <source>
        <dbReference type="ARBA" id="ARBA00023125"/>
    </source>
</evidence>
<dbReference type="InterPro" id="IPR039422">
    <property type="entry name" value="MarR/SlyA-like"/>
</dbReference>
<evidence type="ECO:0000259" key="4">
    <source>
        <dbReference type="PROSITE" id="PS50995"/>
    </source>
</evidence>
<dbReference type="PANTHER" id="PTHR33164">
    <property type="entry name" value="TRANSCRIPTIONAL REGULATOR, MARR FAMILY"/>
    <property type="match status" value="1"/>
</dbReference>
<proteinExistence type="predicted"/>
<sequence>MVINNKLQLKLPPQKKLPKIKLSHLLLLQATKIRRKLNLSLTEKCNLTLSEKEVLAQVYKHEGKIRMSDISNKLLFTDGGTTKIIKRLASRGLIKQERSNKDKRVIFIDITSIGVNKLSDALDTMVSVACPLIEETFTLYECKTLTKLLEKFENTIQYLQTN</sequence>